<evidence type="ECO:0000313" key="2">
    <source>
        <dbReference type="EMBL" id="CCO28277.1"/>
    </source>
</evidence>
<evidence type="ECO:0000313" key="3">
    <source>
        <dbReference type="Proteomes" id="UP000012065"/>
    </source>
</evidence>
<feature type="region of interest" description="Disordered" evidence="1">
    <location>
        <begin position="1"/>
        <end position="100"/>
    </location>
</feature>
<feature type="region of interest" description="Disordered" evidence="1">
    <location>
        <begin position="117"/>
        <end position="165"/>
    </location>
</feature>
<feature type="compositionally biased region" description="Basic residues" evidence="1">
    <location>
        <begin position="16"/>
        <end position="26"/>
    </location>
</feature>
<proteinExistence type="predicted"/>
<protein>
    <submittedName>
        <fullName evidence="2">Uncharacterized protein</fullName>
    </submittedName>
</protein>
<organism evidence="2 3">
    <name type="scientific">Thanatephorus cucumeris (strain AG1-IB / isolate 7/3/14)</name>
    <name type="common">Lettuce bottom rot fungus</name>
    <name type="synonym">Rhizoctonia solani</name>
    <dbReference type="NCBI Taxonomy" id="1108050"/>
    <lineage>
        <taxon>Eukaryota</taxon>
        <taxon>Fungi</taxon>
        <taxon>Dikarya</taxon>
        <taxon>Basidiomycota</taxon>
        <taxon>Agaricomycotina</taxon>
        <taxon>Agaricomycetes</taxon>
        <taxon>Cantharellales</taxon>
        <taxon>Ceratobasidiaceae</taxon>
        <taxon>Rhizoctonia</taxon>
        <taxon>Rhizoctonia solani AG-1</taxon>
    </lineage>
</organism>
<feature type="compositionally biased region" description="Polar residues" evidence="1">
    <location>
        <begin position="124"/>
        <end position="141"/>
    </location>
</feature>
<dbReference type="Proteomes" id="UP000012065">
    <property type="component" value="Unassembled WGS sequence"/>
</dbReference>
<accession>M5BX38</accession>
<reference evidence="2 3" key="1">
    <citation type="journal article" date="2013" name="J. Biotechnol.">
        <title>Establishment and interpretation of the genome sequence of the phytopathogenic fungus Rhizoctonia solani AG1-IB isolate 7/3/14.</title>
        <authorList>
            <person name="Wibberg D.W."/>
            <person name="Jelonek L.J."/>
            <person name="Rupp O.R."/>
            <person name="Hennig M.H."/>
            <person name="Eikmeyer F.E."/>
            <person name="Goesmann A.G."/>
            <person name="Hartmann A.H."/>
            <person name="Borriss R.B."/>
            <person name="Grosch R.G."/>
            <person name="Puehler A.P."/>
            <person name="Schlueter A.S."/>
        </authorList>
    </citation>
    <scope>NUCLEOTIDE SEQUENCE [LARGE SCALE GENOMIC DNA]</scope>
    <source>
        <strain evidence="3">AG1-IB / isolate 7/3/14</strain>
    </source>
</reference>
<evidence type="ECO:0000256" key="1">
    <source>
        <dbReference type="SAM" id="MobiDB-lite"/>
    </source>
</evidence>
<feature type="compositionally biased region" description="Basic and acidic residues" evidence="1">
    <location>
        <begin position="81"/>
        <end position="90"/>
    </location>
</feature>
<name>M5BX38_THACB</name>
<feature type="compositionally biased region" description="Acidic residues" evidence="1">
    <location>
        <begin position="1"/>
        <end position="11"/>
    </location>
</feature>
<dbReference type="AlphaFoldDB" id="M5BX38"/>
<sequence length="165" mass="17663">MNDYTPDEDEDGGLRRSTRNSGKRARRVEERPVGRRSARLAANDAETSSTRSGDDDIDITNGKIVKRARTATASPLNVDRLSLEGDDTKSKSTYTKLEPAPGKKASKFWFYAIESPSGGAGSASIDQESTKGSRNGTSRSSMEAELPGEPNGLGLDLNDGKPNGK</sequence>
<dbReference type="EMBL" id="CAOJ01003058">
    <property type="protein sequence ID" value="CCO28277.1"/>
    <property type="molecule type" value="Genomic_DNA"/>
</dbReference>
<comment type="caution">
    <text evidence="2">The sequence shown here is derived from an EMBL/GenBank/DDBJ whole genome shotgun (WGS) entry which is preliminary data.</text>
</comment>
<gene>
    <name evidence="2" type="ORF">BN14_02272</name>
</gene>
<dbReference type="HOGENOM" id="CLU_1611934_0_0_1"/>